<keyword evidence="7" id="KW-0762">Sugar transport</keyword>
<dbReference type="RefSeq" id="WP_188656061.1">
    <property type="nucleotide sequence ID" value="NZ_BMIN01000026.1"/>
</dbReference>
<feature type="transmembrane region" description="Helical" evidence="6">
    <location>
        <begin position="384"/>
        <end position="408"/>
    </location>
</feature>
<dbReference type="EMBL" id="BMIN01000026">
    <property type="protein sequence ID" value="GGD28142.1"/>
    <property type="molecule type" value="Genomic_DNA"/>
</dbReference>
<feature type="transmembrane region" description="Helical" evidence="6">
    <location>
        <begin position="192"/>
        <end position="211"/>
    </location>
</feature>
<dbReference type="PIRSF" id="PIRSF038958">
    <property type="entry name" value="PG_synth_SpoVB"/>
    <property type="match status" value="1"/>
</dbReference>
<keyword evidence="2" id="KW-1003">Cell membrane</keyword>
<name>A0ABQ1QIB9_9BACI</name>
<feature type="transmembrane region" description="Helical" evidence="6">
    <location>
        <begin position="448"/>
        <end position="471"/>
    </location>
</feature>
<evidence type="ECO:0000256" key="6">
    <source>
        <dbReference type="SAM" id="Phobius"/>
    </source>
</evidence>
<feature type="transmembrane region" description="Helical" evidence="6">
    <location>
        <begin position="52"/>
        <end position="76"/>
    </location>
</feature>
<evidence type="ECO:0000256" key="2">
    <source>
        <dbReference type="ARBA" id="ARBA00022475"/>
    </source>
</evidence>
<keyword evidence="4 6" id="KW-1133">Transmembrane helix</keyword>
<evidence type="ECO:0000313" key="7">
    <source>
        <dbReference type="EMBL" id="GGD28142.1"/>
    </source>
</evidence>
<dbReference type="PANTHER" id="PTHR30250:SF29">
    <property type="entry name" value="POLYSACCHARIDE BIOSYNTHESIS PROTEIN C-TERMINAL DOMAIN-CONTAINING PROTEIN"/>
    <property type="match status" value="1"/>
</dbReference>
<proteinExistence type="predicted"/>
<evidence type="ECO:0000313" key="8">
    <source>
        <dbReference type="Proteomes" id="UP000642571"/>
    </source>
</evidence>
<feature type="transmembrane region" description="Helical" evidence="6">
    <location>
        <begin position="129"/>
        <end position="147"/>
    </location>
</feature>
<comment type="caution">
    <text evidence="7">The sequence shown here is derived from an EMBL/GenBank/DDBJ whole genome shotgun (WGS) entry which is preliminary data.</text>
</comment>
<feature type="transmembrane region" description="Helical" evidence="6">
    <location>
        <begin position="358"/>
        <end position="377"/>
    </location>
</feature>
<accession>A0ABQ1QIB9</accession>
<dbReference type="Pfam" id="PF01943">
    <property type="entry name" value="Polysacc_synt"/>
    <property type="match status" value="1"/>
</dbReference>
<evidence type="ECO:0000256" key="1">
    <source>
        <dbReference type="ARBA" id="ARBA00004651"/>
    </source>
</evidence>
<keyword evidence="8" id="KW-1185">Reference proteome</keyword>
<feature type="transmembrane region" description="Helical" evidence="6">
    <location>
        <begin position="88"/>
        <end position="109"/>
    </location>
</feature>
<evidence type="ECO:0000256" key="4">
    <source>
        <dbReference type="ARBA" id="ARBA00022989"/>
    </source>
</evidence>
<comment type="subcellular location">
    <subcellularLocation>
        <location evidence="1">Cell membrane</location>
        <topology evidence="1">Multi-pass membrane protein</topology>
    </subcellularLocation>
</comment>
<dbReference type="InterPro" id="IPR002797">
    <property type="entry name" value="Polysacc_synth"/>
</dbReference>
<evidence type="ECO:0000256" key="3">
    <source>
        <dbReference type="ARBA" id="ARBA00022692"/>
    </source>
</evidence>
<dbReference type="InterPro" id="IPR050833">
    <property type="entry name" value="Poly_Biosynth_Transport"/>
</dbReference>
<protein>
    <submittedName>
        <fullName evidence="7">Sugar transporter</fullName>
    </submittedName>
</protein>
<dbReference type="PANTHER" id="PTHR30250">
    <property type="entry name" value="PST FAMILY PREDICTED COLANIC ACID TRANSPORTER"/>
    <property type="match status" value="1"/>
</dbReference>
<dbReference type="Proteomes" id="UP000642571">
    <property type="component" value="Unassembled WGS sequence"/>
</dbReference>
<feature type="transmembrane region" description="Helical" evidence="6">
    <location>
        <begin position="231"/>
        <end position="255"/>
    </location>
</feature>
<feature type="transmembrane region" description="Helical" evidence="6">
    <location>
        <begin position="287"/>
        <end position="307"/>
    </location>
</feature>
<dbReference type="InterPro" id="IPR024923">
    <property type="entry name" value="PG_synth_SpoVB"/>
</dbReference>
<reference evidence="8" key="1">
    <citation type="journal article" date="2019" name="Int. J. Syst. Evol. Microbiol.">
        <title>The Global Catalogue of Microorganisms (GCM) 10K type strain sequencing project: providing services to taxonomists for standard genome sequencing and annotation.</title>
        <authorList>
            <consortium name="The Broad Institute Genomics Platform"/>
            <consortium name="The Broad Institute Genome Sequencing Center for Infectious Disease"/>
            <person name="Wu L."/>
            <person name="Ma J."/>
        </authorList>
    </citation>
    <scope>NUCLEOTIDE SEQUENCE [LARGE SCALE GENOMIC DNA]</scope>
    <source>
        <strain evidence="8">CGMCC 1.15353</strain>
    </source>
</reference>
<feature type="transmembrane region" description="Helical" evidence="6">
    <location>
        <begin position="414"/>
        <end position="436"/>
    </location>
</feature>
<gene>
    <name evidence="7" type="ORF">GCM10011389_39620</name>
</gene>
<dbReference type="CDD" id="cd13124">
    <property type="entry name" value="MATE_SpoVB_like"/>
    <property type="match status" value="1"/>
</dbReference>
<keyword evidence="5 6" id="KW-0472">Membrane</keyword>
<organism evidence="7 8">
    <name type="scientific">Pontibacillus salipaludis</name>
    <dbReference type="NCBI Taxonomy" id="1697394"/>
    <lineage>
        <taxon>Bacteria</taxon>
        <taxon>Bacillati</taxon>
        <taxon>Bacillota</taxon>
        <taxon>Bacilli</taxon>
        <taxon>Bacillales</taxon>
        <taxon>Bacillaceae</taxon>
        <taxon>Pontibacillus</taxon>
    </lineage>
</organism>
<feature type="transmembrane region" description="Helical" evidence="6">
    <location>
        <begin position="328"/>
        <end position="352"/>
    </location>
</feature>
<feature type="transmembrane region" description="Helical" evidence="6">
    <location>
        <begin position="168"/>
        <end position="186"/>
    </location>
</feature>
<keyword evidence="7" id="KW-0813">Transport</keyword>
<keyword evidence="3 6" id="KW-0812">Transmembrane</keyword>
<evidence type="ECO:0000256" key="5">
    <source>
        <dbReference type="ARBA" id="ARBA00023136"/>
    </source>
</evidence>
<feature type="transmembrane region" description="Helical" evidence="6">
    <location>
        <begin position="483"/>
        <end position="503"/>
    </location>
</feature>
<sequence>MAVHNKQQRLMRGALLLTLAGLFGKVLSAGYRIPLQNIAGDIGFYIYQQVYPILGMAWMISIYGFPVAISSLVARARARGESLSVRGFYAPVFIVMVGISVVLFSVFYFGSSAIASFMGDPRLRMPLRVTATVFLLLPFTSIGRGVFQGIDEMTPTAVSQMVEQVVRVLVIISATLFFVGNGYSYYYVGSGAAFGSILGGLAACLVLSLYITKHRSLLLNPSASFIPIREILKMMVLSGLFLCVNYMLLLLMQFADAFTMVSSLKDYGLLLEEAQEMKGVFDRGYPLLQLGTVLASSLALAIVPSVTKKRLENKTTEVKENAGQAMKLSFLISIAASVGLFLVLPEVNILLFKSSEGVIALRVLSIVIVFASMTLTLSSLLQGFGIVFLPAFAVAIGMIVKVMLNMILIPEMGLAGSGLATLISICVVFLSNILVFKKRIPFSLRAYIPWRATFFSLGVMTATIFVTGGAYRQFIEMQQRQDYVGYCILTIGLGAVSYGVSLLKTGAFTDKELDYFPKSTKLKRLTKRRS</sequence>